<dbReference type="PANTHER" id="PTHR42815:SF2">
    <property type="entry name" value="FAD-BINDING, PUTATIVE (AFU_ORTHOLOGUE AFUA_6G07600)-RELATED"/>
    <property type="match status" value="1"/>
</dbReference>
<dbReference type="AlphaFoldDB" id="A0A382E124"/>
<dbReference type="SUPFAM" id="SSF50475">
    <property type="entry name" value="FMN-binding split barrel"/>
    <property type="match status" value="1"/>
</dbReference>
<dbReference type="NCBIfam" id="TIGR04025">
    <property type="entry name" value="PPOX_FMN_DR2398"/>
    <property type="match status" value="1"/>
</dbReference>
<feature type="domain" description="Pyridoxamine 5'-phosphate oxidase N-terminal" evidence="1">
    <location>
        <begin position="30"/>
        <end position="149"/>
    </location>
</feature>
<accession>A0A382E124</accession>
<dbReference type="InterPro" id="IPR011576">
    <property type="entry name" value="Pyridox_Oxase_N"/>
</dbReference>
<name>A0A382E124_9ZZZZ</name>
<protein>
    <recommendedName>
        <fullName evidence="1">Pyridoxamine 5'-phosphate oxidase N-terminal domain-containing protein</fullName>
    </recommendedName>
</protein>
<dbReference type="Gene3D" id="2.30.110.10">
    <property type="entry name" value="Electron Transport, Fmn-binding Protein, Chain A"/>
    <property type="match status" value="1"/>
</dbReference>
<reference evidence="2" key="1">
    <citation type="submission" date="2018-05" db="EMBL/GenBank/DDBJ databases">
        <authorList>
            <person name="Lanie J.A."/>
            <person name="Ng W.-L."/>
            <person name="Kazmierczak K.M."/>
            <person name="Andrzejewski T.M."/>
            <person name="Davidsen T.M."/>
            <person name="Wayne K.J."/>
            <person name="Tettelin H."/>
            <person name="Glass J.I."/>
            <person name="Rusch D."/>
            <person name="Podicherti R."/>
            <person name="Tsui H.-C.T."/>
            <person name="Winkler M.E."/>
        </authorList>
    </citation>
    <scope>NUCLEOTIDE SEQUENCE</scope>
</reference>
<evidence type="ECO:0000259" key="1">
    <source>
        <dbReference type="Pfam" id="PF01243"/>
    </source>
</evidence>
<gene>
    <name evidence="2" type="ORF">METZ01_LOCUS197300</name>
</gene>
<dbReference type="Pfam" id="PF01243">
    <property type="entry name" value="PNPOx_N"/>
    <property type="match status" value="1"/>
</dbReference>
<dbReference type="EMBL" id="UINC01042174">
    <property type="protein sequence ID" value="SVB44446.1"/>
    <property type="molecule type" value="Genomic_DNA"/>
</dbReference>
<dbReference type="InterPro" id="IPR024029">
    <property type="entry name" value="Pyridox_Oxase_FMN-dep"/>
</dbReference>
<organism evidence="2">
    <name type="scientific">marine metagenome</name>
    <dbReference type="NCBI Taxonomy" id="408172"/>
    <lineage>
        <taxon>unclassified sequences</taxon>
        <taxon>metagenomes</taxon>
        <taxon>ecological metagenomes</taxon>
    </lineage>
</organism>
<dbReference type="InterPro" id="IPR012349">
    <property type="entry name" value="Split_barrel_FMN-bd"/>
</dbReference>
<dbReference type="PANTHER" id="PTHR42815">
    <property type="entry name" value="FAD-BINDING, PUTATIVE (AFU_ORTHOLOGUE AFUA_6G07600)-RELATED"/>
    <property type="match status" value="1"/>
</dbReference>
<evidence type="ECO:0000313" key="2">
    <source>
        <dbReference type="EMBL" id="SVB44446.1"/>
    </source>
</evidence>
<proteinExistence type="predicted"/>
<sequence length="202" mass="22656">METIQDLQQLRSIVGEPGELTINKIYDHLNEQASDFITRSPFLVLSTVDEDGMPTASPKGDIPGFVHQADERTLYMPERKGNRLVISYQNVLATKKVGLIFLLPQCSETLRVSGYAELVTDEELCAKLDARGPAILLLKVTVTEAYFHCGKAFIRSNLWKPEHWPDASRISFGREIGDQIGKGADFVEDLDAQVLERYKDSL</sequence>